<evidence type="ECO:0000259" key="7">
    <source>
        <dbReference type="PROSITE" id="PS50893"/>
    </source>
</evidence>
<evidence type="ECO:0000256" key="4">
    <source>
        <dbReference type="ARBA" id="ARBA00022840"/>
    </source>
</evidence>
<evidence type="ECO:0000256" key="6">
    <source>
        <dbReference type="ARBA" id="ARBA00023136"/>
    </source>
</evidence>
<comment type="caution">
    <text evidence="8">The sequence shown here is derived from an EMBL/GenBank/DDBJ whole genome shotgun (WGS) entry which is preliminary data.</text>
</comment>
<dbReference type="AlphaFoldDB" id="A0A1V9XVE1"/>
<dbReference type="OrthoDB" id="6500128at2759"/>
<evidence type="ECO:0000256" key="1">
    <source>
        <dbReference type="ARBA" id="ARBA00022448"/>
    </source>
</evidence>
<feature type="domain" description="ABC transporter" evidence="7">
    <location>
        <begin position="115"/>
        <end position="351"/>
    </location>
</feature>
<evidence type="ECO:0000256" key="3">
    <source>
        <dbReference type="ARBA" id="ARBA00022741"/>
    </source>
</evidence>
<dbReference type="GO" id="GO:0042626">
    <property type="term" value="F:ATPase-coupled transmembrane transporter activity"/>
    <property type="evidence" value="ECO:0007669"/>
    <property type="project" value="TreeGrafter"/>
</dbReference>
<dbReference type="InterPro" id="IPR003439">
    <property type="entry name" value="ABC_transporter-like_ATP-bd"/>
</dbReference>
<gene>
    <name evidence="8" type="ORF">BIW11_07089</name>
</gene>
<dbReference type="FunFam" id="3.40.50.300:FF:000630">
    <property type="entry name" value="ATP-binding cassette (ABC) transporter, putative"/>
    <property type="match status" value="1"/>
</dbReference>
<sequence length="353" mass="38230">MIGVTLIAGVAFLSVIEHHRVNTTTGEIRGVNPALVGLVLSYVLSITSLLSGVVSSYAETEREMVSVERMAQYLEGDELAPDASFEGSVESYESFMGDARLATPVPFGWPHLGWVTFDNVVFSYTSAGPAALNGVSFELPAKQRLGVVGRTGAGKSSLVQALFRLRPLRAGSIRIDGLDLAAVPVQLIRERLTCIPQEAFVFVGSIRDNLDPRHQHTDYELWSALSVCSMNVIVQNNGGLDGFRIEERGSNLSTGQRQLICLARAILTKARVLCMDEATSGVDVTTEKMIQRTLESNALRGTTVIFVAHRVQSVLEMCDLVAVMSSGKIVQFGEPKALSSVEGPFRSLLEGNR</sequence>
<keyword evidence="4" id="KW-0067">ATP-binding</keyword>
<dbReference type="GO" id="GO:0005524">
    <property type="term" value="F:ATP binding"/>
    <property type="evidence" value="ECO:0007669"/>
    <property type="project" value="UniProtKB-KW"/>
</dbReference>
<evidence type="ECO:0000313" key="8">
    <source>
        <dbReference type="EMBL" id="OQR77449.1"/>
    </source>
</evidence>
<keyword evidence="1" id="KW-0813">Transport</keyword>
<keyword evidence="6" id="KW-0472">Membrane</keyword>
<dbReference type="Pfam" id="PF00005">
    <property type="entry name" value="ABC_tran"/>
    <property type="match status" value="1"/>
</dbReference>
<dbReference type="InParanoid" id="A0A1V9XVE1"/>
<protein>
    <submittedName>
        <fullName evidence="8">Multidrug resistance-associated protein 7-like</fullName>
    </submittedName>
</protein>
<dbReference type="STRING" id="418985.A0A1V9XVE1"/>
<dbReference type="InterPro" id="IPR027417">
    <property type="entry name" value="P-loop_NTPase"/>
</dbReference>
<dbReference type="EMBL" id="MNPL01003520">
    <property type="protein sequence ID" value="OQR77449.1"/>
    <property type="molecule type" value="Genomic_DNA"/>
</dbReference>
<dbReference type="InterPro" id="IPR036640">
    <property type="entry name" value="ABC1_TM_sf"/>
</dbReference>
<reference evidence="8 9" key="1">
    <citation type="journal article" date="2017" name="Gigascience">
        <title>Draft genome of the honey bee ectoparasitic mite, Tropilaelaps mercedesae, is shaped by the parasitic life history.</title>
        <authorList>
            <person name="Dong X."/>
            <person name="Armstrong S.D."/>
            <person name="Xia D."/>
            <person name="Makepeace B.L."/>
            <person name="Darby A.C."/>
            <person name="Kadowaki T."/>
        </authorList>
    </citation>
    <scope>NUCLEOTIDE SEQUENCE [LARGE SCALE GENOMIC DNA]</scope>
    <source>
        <strain evidence="8">Wuxi-XJTLU</strain>
    </source>
</reference>
<dbReference type="Gene3D" id="3.40.50.300">
    <property type="entry name" value="P-loop containing nucleotide triphosphate hydrolases"/>
    <property type="match status" value="1"/>
</dbReference>
<dbReference type="Gene3D" id="1.20.1560.10">
    <property type="entry name" value="ABC transporter type 1, transmembrane domain"/>
    <property type="match status" value="1"/>
</dbReference>
<dbReference type="InterPro" id="IPR050173">
    <property type="entry name" value="ABC_transporter_C-like"/>
</dbReference>
<keyword evidence="5" id="KW-1133">Transmembrane helix</keyword>
<keyword evidence="3" id="KW-0547">Nucleotide-binding</keyword>
<keyword evidence="2" id="KW-0812">Transmembrane</keyword>
<dbReference type="Proteomes" id="UP000192247">
    <property type="component" value="Unassembled WGS sequence"/>
</dbReference>
<dbReference type="SUPFAM" id="SSF52540">
    <property type="entry name" value="P-loop containing nucleoside triphosphate hydrolases"/>
    <property type="match status" value="1"/>
</dbReference>
<dbReference type="GO" id="GO:0016887">
    <property type="term" value="F:ATP hydrolysis activity"/>
    <property type="evidence" value="ECO:0007669"/>
    <property type="project" value="InterPro"/>
</dbReference>
<keyword evidence="9" id="KW-1185">Reference proteome</keyword>
<dbReference type="InterPro" id="IPR003593">
    <property type="entry name" value="AAA+_ATPase"/>
</dbReference>
<proteinExistence type="predicted"/>
<evidence type="ECO:0000256" key="2">
    <source>
        <dbReference type="ARBA" id="ARBA00022692"/>
    </source>
</evidence>
<evidence type="ECO:0000256" key="5">
    <source>
        <dbReference type="ARBA" id="ARBA00022989"/>
    </source>
</evidence>
<dbReference type="SMART" id="SM00382">
    <property type="entry name" value="AAA"/>
    <property type="match status" value="1"/>
</dbReference>
<evidence type="ECO:0000313" key="9">
    <source>
        <dbReference type="Proteomes" id="UP000192247"/>
    </source>
</evidence>
<dbReference type="PROSITE" id="PS50893">
    <property type="entry name" value="ABC_TRANSPORTER_2"/>
    <property type="match status" value="1"/>
</dbReference>
<accession>A0A1V9XVE1</accession>
<dbReference type="PANTHER" id="PTHR24223">
    <property type="entry name" value="ATP-BINDING CASSETTE SUB-FAMILY C"/>
    <property type="match status" value="1"/>
</dbReference>
<name>A0A1V9XVE1_9ACAR</name>
<dbReference type="CDD" id="cd03244">
    <property type="entry name" value="ABCC_MRP_domain2"/>
    <property type="match status" value="1"/>
</dbReference>
<organism evidence="8 9">
    <name type="scientific">Tropilaelaps mercedesae</name>
    <dbReference type="NCBI Taxonomy" id="418985"/>
    <lineage>
        <taxon>Eukaryota</taxon>
        <taxon>Metazoa</taxon>
        <taxon>Ecdysozoa</taxon>
        <taxon>Arthropoda</taxon>
        <taxon>Chelicerata</taxon>
        <taxon>Arachnida</taxon>
        <taxon>Acari</taxon>
        <taxon>Parasitiformes</taxon>
        <taxon>Mesostigmata</taxon>
        <taxon>Gamasina</taxon>
        <taxon>Dermanyssoidea</taxon>
        <taxon>Laelapidae</taxon>
        <taxon>Tropilaelaps</taxon>
    </lineage>
</organism>
<dbReference type="PANTHER" id="PTHR24223:SF330">
    <property type="entry name" value="ATP-BINDING CASSETTE SUB-FAMILY C MEMBER 10"/>
    <property type="match status" value="1"/>
</dbReference>
<dbReference type="GO" id="GO:0016020">
    <property type="term" value="C:membrane"/>
    <property type="evidence" value="ECO:0007669"/>
    <property type="project" value="InterPro"/>
</dbReference>